<evidence type="ECO:0000313" key="1">
    <source>
        <dbReference type="EMBL" id="SEO03741.1"/>
    </source>
</evidence>
<gene>
    <name evidence="1" type="ORF">SAMN04490248_101117</name>
</gene>
<dbReference type="GO" id="GO:0034194">
    <property type="term" value="P:D-galactonate catabolic process"/>
    <property type="evidence" value="ECO:0007669"/>
    <property type="project" value="InterPro"/>
</dbReference>
<dbReference type="AlphaFoldDB" id="A0A1H8LF05"/>
<dbReference type="InterPro" id="IPR042257">
    <property type="entry name" value="DGOK_C"/>
</dbReference>
<keyword evidence="1" id="KW-0808">Transferase</keyword>
<evidence type="ECO:0000313" key="2">
    <source>
        <dbReference type="Proteomes" id="UP000198893"/>
    </source>
</evidence>
<dbReference type="RefSeq" id="WP_093114688.1">
    <property type="nucleotide sequence ID" value="NZ_FODS01000001.1"/>
</dbReference>
<protein>
    <submittedName>
        <fullName evidence="1">2-dehydro-3-deoxygalactonokinase</fullName>
    </submittedName>
</protein>
<keyword evidence="1" id="KW-0418">Kinase</keyword>
<dbReference type="OrthoDB" id="256574at2"/>
<keyword evidence="2" id="KW-1185">Reference proteome</keyword>
<dbReference type="Pfam" id="PF05035">
    <property type="entry name" value="DGOK"/>
    <property type="match status" value="1"/>
</dbReference>
<dbReference type="InterPro" id="IPR007729">
    <property type="entry name" value="DGOK"/>
</dbReference>
<proteinExistence type="predicted"/>
<sequence>MSDWIAAERGANGLHGWRMPDGFTAQAADMKGITAKLGNGLPVVMIGEGERTLPAPVIAPPVKTGDHWAIKGLRQATPEDRLGAEIAILAGLVAPRPRWDGVVCITGARSVWAHVSAGEVISFRSFVSGILAGALSAGDPVGGAGFDTALEEVVTRPERLASLLGQGGAARIWGALIGAEIAATKPYWLGQQVLLAGPNPYAGALRDQGVPVEIFDKESMRLEGLKAIWTTRE</sequence>
<dbReference type="Proteomes" id="UP000198893">
    <property type="component" value="Unassembled WGS sequence"/>
</dbReference>
<organism evidence="1 2">
    <name type="scientific">Salinihabitans flavidus</name>
    <dbReference type="NCBI Taxonomy" id="569882"/>
    <lineage>
        <taxon>Bacteria</taxon>
        <taxon>Pseudomonadati</taxon>
        <taxon>Pseudomonadota</taxon>
        <taxon>Alphaproteobacteria</taxon>
        <taxon>Rhodobacterales</taxon>
        <taxon>Roseobacteraceae</taxon>
        <taxon>Salinihabitans</taxon>
    </lineage>
</organism>
<dbReference type="GO" id="GO:0008671">
    <property type="term" value="F:2-dehydro-3-deoxygalactonokinase activity"/>
    <property type="evidence" value="ECO:0007669"/>
    <property type="project" value="InterPro"/>
</dbReference>
<reference evidence="1 2" key="1">
    <citation type="submission" date="2016-10" db="EMBL/GenBank/DDBJ databases">
        <authorList>
            <person name="de Groot N.N."/>
        </authorList>
    </citation>
    <scope>NUCLEOTIDE SEQUENCE [LARGE SCALE GENOMIC DNA]</scope>
    <source>
        <strain evidence="1 2">DSM 27842</strain>
    </source>
</reference>
<dbReference type="Gene3D" id="3.30.420.310">
    <property type="entry name" value="2-keto-3-deoxy-galactonokinase, C-terminal domain"/>
    <property type="match status" value="1"/>
</dbReference>
<name>A0A1H8LF05_9RHOB</name>
<accession>A0A1H8LF05</accession>
<dbReference type="EMBL" id="FODS01000001">
    <property type="protein sequence ID" value="SEO03741.1"/>
    <property type="molecule type" value="Genomic_DNA"/>
</dbReference>
<dbReference type="STRING" id="569882.SAMN04490248_101117"/>